<keyword evidence="3 6" id="KW-1133">Transmembrane helix</keyword>
<evidence type="ECO:0000313" key="7">
    <source>
        <dbReference type="EMBL" id="SHJ49038.1"/>
    </source>
</evidence>
<evidence type="ECO:0000313" key="8">
    <source>
        <dbReference type="Proteomes" id="UP000242497"/>
    </source>
</evidence>
<evidence type="ECO:0000256" key="4">
    <source>
        <dbReference type="ARBA" id="ARBA00023136"/>
    </source>
</evidence>
<gene>
    <name evidence="7" type="ORF">SAMN02744037_00176</name>
</gene>
<name>A0A1M6JQV2_9FIRM</name>
<feature type="transmembrane region" description="Helical" evidence="6">
    <location>
        <begin position="12"/>
        <end position="31"/>
    </location>
</feature>
<accession>A0A1M6JQV2</accession>
<dbReference type="InterPro" id="IPR000292">
    <property type="entry name" value="For/NO2_transpt"/>
</dbReference>
<dbReference type="STRING" id="1123349.SAMN02744037_00176"/>
<sequence length="79" mass="8827">MLFVLSGYEHSIANMFFIPMGKLLGLSATWGEIFIKNLIPVTIGNIVGGGIVVPVVYYICYVKPFKKEENDNKCEILTK</sequence>
<dbReference type="Proteomes" id="UP000242497">
    <property type="component" value="Unassembled WGS sequence"/>
</dbReference>
<dbReference type="GO" id="GO:0015499">
    <property type="term" value="F:formate transmembrane transporter activity"/>
    <property type="evidence" value="ECO:0007669"/>
    <property type="project" value="TreeGrafter"/>
</dbReference>
<protein>
    <submittedName>
        <fullName evidence="7">Formate/nitrite transporter</fullName>
    </submittedName>
</protein>
<feature type="transmembrane region" description="Helical" evidence="6">
    <location>
        <begin position="37"/>
        <end position="60"/>
    </location>
</feature>
<evidence type="ECO:0000256" key="3">
    <source>
        <dbReference type="ARBA" id="ARBA00022989"/>
    </source>
</evidence>
<evidence type="ECO:0000256" key="1">
    <source>
        <dbReference type="ARBA" id="ARBA00004141"/>
    </source>
</evidence>
<dbReference type="EMBL" id="FRAE01000005">
    <property type="protein sequence ID" value="SHJ49038.1"/>
    <property type="molecule type" value="Genomic_DNA"/>
</dbReference>
<comment type="subcellular location">
    <subcellularLocation>
        <location evidence="1">Membrane</location>
        <topology evidence="1">Multi-pass membrane protein</topology>
    </subcellularLocation>
</comment>
<evidence type="ECO:0000256" key="5">
    <source>
        <dbReference type="ARBA" id="ARBA00049660"/>
    </source>
</evidence>
<comment type="similarity">
    <text evidence="5">Belongs to the FNT transporter (TC 1.A.16) family.</text>
</comment>
<keyword evidence="4 6" id="KW-0472">Membrane</keyword>
<dbReference type="Gene3D" id="1.20.1080.10">
    <property type="entry name" value="Glycerol uptake facilitator protein"/>
    <property type="match status" value="1"/>
</dbReference>
<dbReference type="AlphaFoldDB" id="A0A1M6JQV2"/>
<dbReference type="PANTHER" id="PTHR30520:SF6">
    <property type="entry name" value="FORMATE_NITRATE FAMILY TRANSPORTER (EUROFUNG)"/>
    <property type="match status" value="1"/>
</dbReference>
<keyword evidence="8" id="KW-1185">Reference proteome</keyword>
<dbReference type="Pfam" id="PF01226">
    <property type="entry name" value="Form_Nir_trans"/>
    <property type="match status" value="1"/>
</dbReference>
<reference evidence="8" key="1">
    <citation type="submission" date="2016-11" db="EMBL/GenBank/DDBJ databases">
        <authorList>
            <person name="Varghese N."/>
            <person name="Submissions S."/>
        </authorList>
    </citation>
    <scope>NUCLEOTIDE SEQUENCE [LARGE SCALE GENOMIC DNA]</scope>
    <source>
        <strain evidence="8">DSM 15518</strain>
    </source>
</reference>
<keyword evidence="2 6" id="KW-0812">Transmembrane</keyword>
<proteinExistence type="inferred from homology"/>
<dbReference type="PANTHER" id="PTHR30520">
    <property type="entry name" value="FORMATE TRANSPORTER-RELATED"/>
    <property type="match status" value="1"/>
</dbReference>
<evidence type="ECO:0000256" key="2">
    <source>
        <dbReference type="ARBA" id="ARBA00022692"/>
    </source>
</evidence>
<dbReference type="RefSeq" id="WP_072886523.1">
    <property type="nucleotide sequence ID" value="NZ_FRAE01000005.1"/>
</dbReference>
<dbReference type="GO" id="GO:0005886">
    <property type="term" value="C:plasma membrane"/>
    <property type="evidence" value="ECO:0007669"/>
    <property type="project" value="TreeGrafter"/>
</dbReference>
<evidence type="ECO:0000256" key="6">
    <source>
        <dbReference type="SAM" id="Phobius"/>
    </source>
</evidence>
<dbReference type="InterPro" id="IPR023271">
    <property type="entry name" value="Aquaporin-like"/>
</dbReference>
<organism evidence="7 8">
    <name type="scientific">Tepidibacter formicigenes DSM 15518</name>
    <dbReference type="NCBI Taxonomy" id="1123349"/>
    <lineage>
        <taxon>Bacteria</taxon>
        <taxon>Bacillati</taxon>
        <taxon>Bacillota</taxon>
        <taxon>Clostridia</taxon>
        <taxon>Peptostreptococcales</taxon>
        <taxon>Peptostreptococcaceae</taxon>
        <taxon>Tepidibacter</taxon>
    </lineage>
</organism>